<evidence type="ECO:0000313" key="1">
    <source>
        <dbReference type="EMBL" id="MFC0532805.1"/>
    </source>
</evidence>
<protein>
    <submittedName>
        <fullName evidence="1">Uncharacterized protein</fullName>
    </submittedName>
</protein>
<dbReference type="RefSeq" id="WP_377259569.1">
    <property type="nucleotide sequence ID" value="NZ_JBHLUH010000077.1"/>
</dbReference>
<sequence length="61" mass="6314">MRIVDRAGASTAGCILHGAVLLASLDGGRVYLLNGPAGSAIAVYRLARELSAFDFPRGLGR</sequence>
<evidence type="ECO:0000313" key="2">
    <source>
        <dbReference type="Proteomes" id="UP001589867"/>
    </source>
</evidence>
<dbReference type="EMBL" id="JBHLUH010000077">
    <property type="protein sequence ID" value="MFC0532805.1"/>
    <property type="molecule type" value="Genomic_DNA"/>
</dbReference>
<accession>A0ABV6MDK7</accession>
<gene>
    <name evidence="1" type="ORF">ACFFIA_34820</name>
</gene>
<proteinExistence type="predicted"/>
<keyword evidence="2" id="KW-1185">Reference proteome</keyword>
<organism evidence="1 2">
    <name type="scientific">Phytohabitans kaempferiae</name>
    <dbReference type="NCBI Taxonomy" id="1620943"/>
    <lineage>
        <taxon>Bacteria</taxon>
        <taxon>Bacillati</taxon>
        <taxon>Actinomycetota</taxon>
        <taxon>Actinomycetes</taxon>
        <taxon>Micromonosporales</taxon>
        <taxon>Micromonosporaceae</taxon>
    </lineage>
</organism>
<name>A0ABV6MDK7_9ACTN</name>
<comment type="caution">
    <text evidence="1">The sequence shown here is derived from an EMBL/GenBank/DDBJ whole genome shotgun (WGS) entry which is preliminary data.</text>
</comment>
<dbReference type="Proteomes" id="UP001589867">
    <property type="component" value="Unassembled WGS sequence"/>
</dbReference>
<reference evidence="1 2" key="1">
    <citation type="submission" date="2024-09" db="EMBL/GenBank/DDBJ databases">
        <authorList>
            <person name="Sun Q."/>
            <person name="Mori K."/>
        </authorList>
    </citation>
    <scope>NUCLEOTIDE SEQUENCE [LARGE SCALE GENOMIC DNA]</scope>
    <source>
        <strain evidence="1 2">TBRC 3947</strain>
    </source>
</reference>